<evidence type="ECO:0000313" key="13">
    <source>
        <dbReference type="EMBL" id="QEZ68642.1"/>
    </source>
</evidence>
<feature type="transmembrane region" description="Helical" evidence="11">
    <location>
        <begin position="41"/>
        <end position="61"/>
    </location>
</feature>
<keyword evidence="10 11" id="KW-0472">Membrane</keyword>
<keyword evidence="7 13" id="KW-0418">Kinase</keyword>
<evidence type="ECO:0000256" key="4">
    <source>
        <dbReference type="ARBA" id="ARBA00022475"/>
    </source>
</evidence>
<comment type="catalytic activity">
    <reaction evidence="1">
        <text>ATP + protein L-histidine = ADP + protein N-phospho-L-histidine.</text>
        <dbReference type="EC" id="2.7.13.3"/>
    </reaction>
</comment>
<dbReference type="GO" id="GO:0004721">
    <property type="term" value="F:phosphoprotein phosphatase activity"/>
    <property type="evidence" value="ECO:0007669"/>
    <property type="project" value="TreeGrafter"/>
</dbReference>
<keyword evidence="4" id="KW-1003">Cell membrane</keyword>
<comment type="subcellular location">
    <subcellularLocation>
        <location evidence="2">Cell membrane</location>
        <topology evidence="2">Multi-pass membrane protein</topology>
    </subcellularLocation>
</comment>
<keyword evidence="9" id="KW-0902">Two-component regulatory system</keyword>
<sequence length="334" mass="38707">MSLMELIIKVAKVKFRDLTAFTINTLIILLFYFLFFKDSEIVYPLMLSGFIMAVYFIIEVVKYREFSERLNDSKKSPNYKVSDLSANEEEVLNTISEIHSDYIKQIYGLNQQISDRNILFSQWIHNMKTSVTVIGLACEKSSLSIDFKSCINDIEDENNILKKNLEECLNILRVDDFSRDYIINSCNLNELVNIVVNSKKRDFIYKGVYPKVNIDKDIYVYTDRKWFEYMLGQIISNSIKYSNDKVEISAKNNINNTIELLIKDNGIGISKEDLPRVFDPFFTGSNGRRERSATGIGLYMVKIISKKLGHSIEIESEFEYGTSVKITFKSEEII</sequence>
<evidence type="ECO:0000256" key="1">
    <source>
        <dbReference type="ARBA" id="ARBA00000085"/>
    </source>
</evidence>
<feature type="domain" description="Histidine kinase" evidence="12">
    <location>
        <begin position="122"/>
        <end position="332"/>
    </location>
</feature>
<dbReference type="RefSeq" id="WP_035114540.1">
    <property type="nucleotide sequence ID" value="NZ_CP032452.1"/>
</dbReference>
<organism evidence="13 14">
    <name type="scientific">Paraclostridium bifermentans</name>
    <name type="common">Clostridium bifermentans</name>
    <dbReference type="NCBI Taxonomy" id="1490"/>
    <lineage>
        <taxon>Bacteria</taxon>
        <taxon>Bacillati</taxon>
        <taxon>Bacillota</taxon>
        <taxon>Clostridia</taxon>
        <taxon>Peptostreptococcales</taxon>
        <taxon>Peptostreptococcaceae</taxon>
        <taxon>Paraclostridium</taxon>
    </lineage>
</organism>
<dbReference type="SUPFAM" id="SSF55874">
    <property type="entry name" value="ATPase domain of HSP90 chaperone/DNA topoisomerase II/histidine kinase"/>
    <property type="match status" value="1"/>
</dbReference>
<evidence type="ECO:0000256" key="7">
    <source>
        <dbReference type="ARBA" id="ARBA00022777"/>
    </source>
</evidence>
<evidence type="ECO:0000256" key="6">
    <source>
        <dbReference type="ARBA" id="ARBA00022692"/>
    </source>
</evidence>
<evidence type="ECO:0000313" key="14">
    <source>
        <dbReference type="Proteomes" id="UP000326961"/>
    </source>
</evidence>
<dbReference type="GO" id="GO:0016036">
    <property type="term" value="P:cellular response to phosphate starvation"/>
    <property type="evidence" value="ECO:0007669"/>
    <property type="project" value="TreeGrafter"/>
</dbReference>
<evidence type="ECO:0000256" key="2">
    <source>
        <dbReference type="ARBA" id="ARBA00004651"/>
    </source>
</evidence>
<evidence type="ECO:0000259" key="12">
    <source>
        <dbReference type="PROSITE" id="PS50109"/>
    </source>
</evidence>
<evidence type="ECO:0000256" key="5">
    <source>
        <dbReference type="ARBA" id="ARBA00022679"/>
    </source>
</evidence>
<dbReference type="Gene3D" id="3.30.565.10">
    <property type="entry name" value="Histidine kinase-like ATPase, C-terminal domain"/>
    <property type="match status" value="1"/>
</dbReference>
<keyword evidence="5" id="KW-0808">Transferase</keyword>
<dbReference type="InterPro" id="IPR004358">
    <property type="entry name" value="Sig_transdc_His_kin-like_C"/>
</dbReference>
<dbReference type="InterPro" id="IPR005467">
    <property type="entry name" value="His_kinase_dom"/>
</dbReference>
<dbReference type="InterPro" id="IPR036890">
    <property type="entry name" value="HATPase_C_sf"/>
</dbReference>
<protein>
    <recommendedName>
        <fullName evidence="3">histidine kinase</fullName>
        <ecNumber evidence="3">2.7.13.3</ecNumber>
    </recommendedName>
</protein>
<keyword evidence="8 11" id="KW-1133">Transmembrane helix</keyword>
<dbReference type="AlphaFoldDB" id="A0A5P3XD56"/>
<feature type="transmembrane region" description="Helical" evidence="11">
    <location>
        <begin position="18"/>
        <end position="35"/>
    </location>
</feature>
<accession>A0A5P3XD56</accession>
<dbReference type="InterPro" id="IPR050351">
    <property type="entry name" value="BphY/WalK/GraS-like"/>
</dbReference>
<name>A0A5P3XD56_PARBF</name>
<evidence type="ECO:0000256" key="8">
    <source>
        <dbReference type="ARBA" id="ARBA00022989"/>
    </source>
</evidence>
<dbReference type="PANTHER" id="PTHR45453">
    <property type="entry name" value="PHOSPHATE REGULON SENSOR PROTEIN PHOR"/>
    <property type="match status" value="1"/>
</dbReference>
<evidence type="ECO:0000256" key="11">
    <source>
        <dbReference type="SAM" id="Phobius"/>
    </source>
</evidence>
<evidence type="ECO:0000256" key="3">
    <source>
        <dbReference type="ARBA" id="ARBA00012438"/>
    </source>
</evidence>
<dbReference type="Pfam" id="PF02518">
    <property type="entry name" value="HATPase_c"/>
    <property type="match status" value="1"/>
</dbReference>
<proteinExistence type="predicted"/>
<dbReference type="SMART" id="SM00387">
    <property type="entry name" value="HATPase_c"/>
    <property type="match status" value="1"/>
</dbReference>
<dbReference type="PROSITE" id="PS50109">
    <property type="entry name" value="HIS_KIN"/>
    <property type="match status" value="1"/>
</dbReference>
<dbReference type="InterPro" id="IPR003594">
    <property type="entry name" value="HATPase_dom"/>
</dbReference>
<dbReference type="Proteomes" id="UP000326961">
    <property type="component" value="Chromosome"/>
</dbReference>
<evidence type="ECO:0000256" key="9">
    <source>
        <dbReference type="ARBA" id="ARBA00023012"/>
    </source>
</evidence>
<keyword evidence="6 11" id="KW-0812">Transmembrane</keyword>
<dbReference type="PANTHER" id="PTHR45453:SF2">
    <property type="entry name" value="HISTIDINE KINASE"/>
    <property type="match status" value="1"/>
</dbReference>
<gene>
    <name evidence="13" type="ORF">D4A35_06690</name>
</gene>
<dbReference type="GO" id="GO:0005886">
    <property type="term" value="C:plasma membrane"/>
    <property type="evidence" value="ECO:0007669"/>
    <property type="project" value="UniProtKB-SubCell"/>
</dbReference>
<dbReference type="PRINTS" id="PR00344">
    <property type="entry name" value="BCTRLSENSOR"/>
</dbReference>
<dbReference type="GO" id="GO:0000155">
    <property type="term" value="F:phosphorelay sensor kinase activity"/>
    <property type="evidence" value="ECO:0007669"/>
    <property type="project" value="TreeGrafter"/>
</dbReference>
<dbReference type="EC" id="2.7.13.3" evidence="3"/>
<dbReference type="EMBL" id="CP032452">
    <property type="protein sequence ID" value="QEZ68642.1"/>
    <property type="molecule type" value="Genomic_DNA"/>
</dbReference>
<evidence type="ECO:0000256" key="10">
    <source>
        <dbReference type="ARBA" id="ARBA00023136"/>
    </source>
</evidence>
<reference evidence="13 14" key="1">
    <citation type="submission" date="2018-09" db="EMBL/GenBank/DDBJ databases">
        <title>A clostridial neurotoxin that targets Anopheles mosquitoes.</title>
        <authorList>
            <person name="Contreras E."/>
            <person name="Masuyer G."/>
            <person name="Qureshi N."/>
            <person name="Chawla S."/>
            <person name="Lim H.L."/>
            <person name="Chen J."/>
            <person name="Stenmark P."/>
            <person name="Gill S."/>
        </authorList>
    </citation>
    <scope>NUCLEOTIDE SEQUENCE [LARGE SCALE GENOMIC DNA]</scope>
    <source>
        <strain evidence="13 14">Cbm</strain>
    </source>
</reference>